<comment type="caution">
    <text evidence="6">The sequence shown here is derived from an EMBL/GenBank/DDBJ whole genome shotgun (WGS) entry which is preliminary data.</text>
</comment>
<dbReference type="GO" id="GO:0005634">
    <property type="term" value="C:nucleus"/>
    <property type="evidence" value="ECO:0007669"/>
    <property type="project" value="TreeGrafter"/>
</dbReference>
<dbReference type="PANTHER" id="PTHR45745">
    <property type="entry name" value="PHOSPHOMANNOMUTASE 45A"/>
    <property type="match status" value="1"/>
</dbReference>
<dbReference type="Gene3D" id="3.40.120.10">
    <property type="entry name" value="Alpha-D-Glucose-1,6-Bisphosphate, subunit A, domain 3"/>
    <property type="match status" value="2"/>
</dbReference>
<dbReference type="Pfam" id="PF02879">
    <property type="entry name" value="PGM_PMM_II"/>
    <property type="match status" value="1"/>
</dbReference>
<dbReference type="Proteomes" id="UP000092124">
    <property type="component" value="Unassembled WGS sequence"/>
</dbReference>
<dbReference type="Pfam" id="PF02880">
    <property type="entry name" value="PGM_PMM_III"/>
    <property type="match status" value="1"/>
</dbReference>
<dbReference type="GO" id="GO:0046872">
    <property type="term" value="F:metal ion binding"/>
    <property type="evidence" value="ECO:0007669"/>
    <property type="project" value="UniProtKB-KW"/>
</dbReference>
<evidence type="ECO:0000259" key="4">
    <source>
        <dbReference type="Pfam" id="PF02879"/>
    </source>
</evidence>
<evidence type="ECO:0000256" key="1">
    <source>
        <dbReference type="ARBA" id="ARBA00022723"/>
    </source>
</evidence>
<evidence type="ECO:0000313" key="7">
    <source>
        <dbReference type="Proteomes" id="UP000092124"/>
    </source>
</evidence>
<dbReference type="GO" id="GO:0016868">
    <property type="term" value="F:intramolecular phosphotransferase activity"/>
    <property type="evidence" value="ECO:0007669"/>
    <property type="project" value="InterPro"/>
</dbReference>
<feature type="domain" description="Alpha-D-phosphohexomutase alpha/beta/alpha" evidence="5">
    <location>
        <begin position="138"/>
        <end position="265"/>
    </location>
</feature>
<dbReference type="GO" id="GO:0047933">
    <property type="term" value="F:glucose-1,6-bisphosphate synthase activity"/>
    <property type="evidence" value="ECO:0007669"/>
    <property type="project" value="TreeGrafter"/>
</dbReference>
<dbReference type="SUPFAM" id="SSF53738">
    <property type="entry name" value="Phosphoglucomutase, first 3 domains"/>
    <property type="match status" value="2"/>
</dbReference>
<name>A0A1A6HTB1_NEOLE</name>
<dbReference type="OrthoDB" id="8300170at2759"/>
<keyword evidence="7" id="KW-1185">Reference proteome</keyword>
<dbReference type="InterPro" id="IPR016055">
    <property type="entry name" value="A-D-PHexomutase_a/b/a-I/II/III"/>
</dbReference>
<evidence type="ECO:0000259" key="5">
    <source>
        <dbReference type="Pfam" id="PF02880"/>
    </source>
</evidence>
<sequence>VYWETGAQITSPHDKEILKCIEECVEPWNGSWNDNLVDTSPLKKDPLQDICKRYMEDLKKICFYRDLNSKTTLKFVHTSFHGVGHDYVQLAFQVFGFKPPIPVPEQKDPDPDFSTVKCPNPEEGESVLVFSHWKVFTGNELAALFGWWMFDCWKKTKPSADVKNVYMLATTVSSKILKAIALKEGFHFEETLPGFKWIGSRIKDLLGLGKEVLFAFEESIGFLCGTSVLDKDGVSAAVVVAEMASFLETRKVTLTEQLAKVYDKYGYHMSKTSYFLCYDPPTIKTIFERIRNFESPKEYPKFCGEFAILHVRDITTGDTALLEEELQKLIDALIENFLEPSKNGLIWRS</sequence>
<feature type="non-terminal residue" evidence="6">
    <location>
        <position position="1"/>
    </location>
</feature>
<dbReference type="PANTHER" id="PTHR45745:SF2">
    <property type="entry name" value="GLUCOSE 1,6-BISPHOSPHATE SYNTHASE"/>
    <property type="match status" value="1"/>
</dbReference>
<dbReference type="FunFam" id="3.40.120.10:FF:000017">
    <property type="entry name" value="glucose 1,6-bisphosphate synthase"/>
    <property type="match status" value="1"/>
</dbReference>
<dbReference type="InterPro" id="IPR005845">
    <property type="entry name" value="A-D-PHexomutase_a/b/a-II"/>
</dbReference>
<evidence type="ECO:0000313" key="6">
    <source>
        <dbReference type="EMBL" id="OBS80967.1"/>
    </source>
</evidence>
<accession>A0A1A6HTB1</accession>
<evidence type="ECO:0000256" key="3">
    <source>
        <dbReference type="ARBA" id="ARBA00023235"/>
    </source>
</evidence>
<dbReference type="STRING" id="56216.A0A1A6HTB1"/>
<gene>
    <name evidence="6" type="ORF">A6R68_20826</name>
</gene>
<organism evidence="6 7">
    <name type="scientific">Neotoma lepida</name>
    <name type="common">Desert woodrat</name>
    <dbReference type="NCBI Taxonomy" id="56216"/>
    <lineage>
        <taxon>Eukaryota</taxon>
        <taxon>Metazoa</taxon>
        <taxon>Chordata</taxon>
        <taxon>Craniata</taxon>
        <taxon>Vertebrata</taxon>
        <taxon>Euteleostomi</taxon>
        <taxon>Mammalia</taxon>
        <taxon>Eutheria</taxon>
        <taxon>Euarchontoglires</taxon>
        <taxon>Glires</taxon>
        <taxon>Rodentia</taxon>
        <taxon>Myomorpha</taxon>
        <taxon>Muroidea</taxon>
        <taxon>Cricetidae</taxon>
        <taxon>Neotominae</taxon>
        <taxon>Neotoma</taxon>
    </lineage>
</organism>
<dbReference type="InterPro" id="IPR005846">
    <property type="entry name" value="A-D-PHexomutase_a/b/a-III"/>
</dbReference>
<evidence type="ECO:0008006" key="8">
    <source>
        <dbReference type="Google" id="ProtNLM"/>
    </source>
</evidence>
<dbReference type="EMBL" id="LZPO01017300">
    <property type="protein sequence ID" value="OBS80967.1"/>
    <property type="molecule type" value="Genomic_DNA"/>
</dbReference>
<reference evidence="6 7" key="1">
    <citation type="submission" date="2016-06" db="EMBL/GenBank/DDBJ databases">
        <title>The Draft Genome Sequence and Annotation of the Desert Woodrat Neotoma lepida.</title>
        <authorList>
            <person name="Campbell M."/>
            <person name="Oakeson K.F."/>
            <person name="Yandell M."/>
            <person name="Halpert J.R."/>
            <person name="Dearing D."/>
        </authorList>
    </citation>
    <scope>NUCLEOTIDE SEQUENCE [LARGE SCALE GENOMIC DNA]</scope>
    <source>
        <strain evidence="6">417</strain>
        <tissue evidence="6">Liver</tissue>
    </source>
</reference>
<keyword evidence="2" id="KW-0460">Magnesium</keyword>
<protein>
    <recommendedName>
        <fullName evidence="8">Alpha-D-phosphohexomutase alpha/beta/alpha domain-containing protein</fullName>
    </recommendedName>
</protein>
<keyword evidence="3" id="KW-0413">Isomerase</keyword>
<dbReference type="GO" id="GO:0005975">
    <property type="term" value="P:carbohydrate metabolic process"/>
    <property type="evidence" value="ECO:0007669"/>
    <property type="project" value="InterPro"/>
</dbReference>
<evidence type="ECO:0000256" key="2">
    <source>
        <dbReference type="ARBA" id="ARBA00022842"/>
    </source>
</evidence>
<proteinExistence type="predicted"/>
<dbReference type="AlphaFoldDB" id="A0A1A6HTB1"/>
<feature type="non-terminal residue" evidence="6">
    <location>
        <position position="349"/>
    </location>
</feature>
<feature type="domain" description="Alpha-D-phosphohexomutase alpha/beta/alpha" evidence="4">
    <location>
        <begin position="53"/>
        <end position="126"/>
    </location>
</feature>
<keyword evidence="1" id="KW-0479">Metal-binding</keyword>